<dbReference type="RefSeq" id="WP_099645919.1">
    <property type="nucleotide sequence ID" value="NZ_KZ319290.1"/>
</dbReference>
<evidence type="ECO:0000313" key="12">
    <source>
        <dbReference type="Proteomes" id="UP000229433"/>
    </source>
</evidence>
<dbReference type="GO" id="GO:0016829">
    <property type="term" value="F:lyase activity"/>
    <property type="evidence" value="ECO:0007669"/>
    <property type="project" value="UniProtKB-KW"/>
</dbReference>
<evidence type="ECO:0000256" key="7">
    <source>
        <dbReference type="ARBA" id="ARBA00023239"/>
    </source>
</evidence>
<keyword evidence="12" id="KW-1185">Reference proteome</keyword>
<dbReference type="InterPro" id="IPR010979">
    <property type="entry name" value="Ribosomal_uS13-like_H2TH"/>
</dbReference>
<evidence type="ECO:0000256" key="5">
    <source>
        <dbReference type="ARBA" id="ARBA00023125"/>
    </source>
</evidence>
<dbReference type="CDD" id="cd08976">
    <property type="entry name" value="BaFpgNei_N_4"/>
    <property type="match status" value="1"/>
</dbReference>
<dbReference type="GO" id="GO:0008270">
    <property type="term" value="F:zinc ion binding"/>
    <property type="evidence" value="ECO:0007669"/>
    <property type="project" value="InterPro"/>
</dbReference>
<dbReference type="InterPro" id="IPR015886">
    <property type="entry name" value="H2TH_FPG"/>
</dbReference>
<dbReference type="InterPro" id="IPR035937">
    <property type="entry name" value="FPG_N"/>
</dbReference>
<name>A0A2G1VSH4_9FLAO</name>
<dbReference type="EMBL" id="NQXA01000004">
    <property type="protein sequence ID" value="PHQ29419.1"/>
    <property type="molecule type" value="Genomic_DNA"/>
</dbReference>
<evidence type="ECO:0000256" key="4">
    <source>
        <dbReference type="ARBA" id="ARBA00022801"/>
    </source>
</evidence>
<keyword evidence="6" id="KW-0234">DNA repair</keyword>
<dbReference type="GO" id="GO:0003906">
    <property type="term" value="F:DNA-(apurinic or apyrimidinic site) endonuclease activity"/>
    <property type="evidence" value="ECO:0007669"/>
    <property type="project" value="InterPro"/>
</dbReference>
<dbReference type="PANTHER" id="PTHR22993:SF9">
    <property type="entry name" value="FORMAMIDOPYRIMIDINE-DNA GLYCOSYLASE"/>
    <property type="match status" value="1"/>
</dbReference>
<evidence type="ECO:0000256" key="2">
    <source>
        <dbReference type="ARBA" id="ARBA00009409"/>
    </source>
</evidence>
<dbReference type="SUPFAM" id="SSF46946">
    <property type="entry name" value="S13-like H2TH domain"/>
    <property type="match status" value="1"/>
</dbReference>
<dbReference type="Pfam" id="PF06831">
    <property type="entry name" value="H2TH"/>
    <property type="match status" value="1"/>
</dbReference>
<comment type="similarity">
    <text evidence="2">Belongs to the FPG family.</text>
</comment>
<dbReference type="PROSITE" id="PS51068">
    <property type="entry name" value="FPG_CAT"/>
    <property type="match status" value="1"/>
</dbReference>
<organism evidence="11 12">
    <name type="scientific">Leeuwenhoekiella nanhaiensis</name>
    <dbReference type="NCBI Taxonomy" id="1655491"/>
    <lineage>
        <taxon>Bacteria</taxon>
        <taxon>Pseudomonadati</taxon>
        <taxon>Bacteroidota</taxon>
        <taxon>Flavobacteriia</taxon>
        <taxon>Flavobacteriales</taxon>
        <taxon>Flavobacteriaceae</taxon>
        <taxon>Leeuwenhoekiella</taxon>
    </lineage>
</organism>
<dbReference type="Gene3D" id="3.20.190.10">
    <property type="entry name" value="MutM-like, N-terminal"/>
    <property type="match status" value="1"/>
</dbReference>
<dbReference type="PANTHER" id="PTHR22993">
    <property type="entry name" value="FORMAMIDOPYRIMIDINE-DNA GLYCOSYLASE"/>
    <property type="match status" value="1"/>
</dbReference>
<dbReference type="OrthoDB" id="9800855at2"/>
<dbReference type="SMART" id="SM01232">
    <property type="entry name" value="H2TH"/>
    <property type="match status" value="1"/>
</dbReference>
<evidence type="ECO:0000313" key="11">
    <source>
        <dbReference type="EMBL" id="PHQ29419.1"/>
    </source>
</evidence>
<evidence type="ECO:0000256" key="9">
    <source>
        <dbReference type="ARBA" id="ARBA00023295"/>
    </source>
</evidence>
<dbReference type="SMART" id="SM00898">
    <property type="entry name" value="Fapy_DNA_glyco"/>
    <property type="match status" value="1"/>
</dbReference>
<comment type="catalytic activity">
    <reaction evidence="1">
        <text>Hydrolysis of DNA containing ring-opened 7-methylguanine residues, releasing 2,6-diamino-4-hydroxy-5-(N-methyl)formamidopyrimidine.</text>
        <dbReference type="EC" id="3.2.2.23"/>
    </reaction>
</comment>
<evidence type="ECO:0000256" key="3">
    <source>
        <dbReference type="ARBA" id="ARBA00022763"/>
    </source>
</evidence>
<gene>
    <name evidence="11" type="ORF">CJ305_08845</name>
</gene>
<dbReference type="Gene3D" id="1.10.8.50">
    <property type="match status" value="1"/>
</dbReference>
<sequence>MPELPEVHGYKVYIDSTSLHKKITALDCRDKRLLKKPLVDFENALLGESLTETVRIGKYLFLKTTGPKILIMHFGMTGRPNYYKDPDDRPRFGHIVLTFENGFHLAFENKRKFGWWELVDDIEDYRKETNLSKDARELSLEEFKEALATRKTDIKKVLLDQSVSAGVGNWMADEILYQAQMHPKHKVKDLTEAQIKSIYDAMKHIIETAIEHDAHYADFPEDFLIHNRKEGATCYHTGVEIEKIKVGGRSTYFSPKWQKL</sequence>
<dbReference type="GO" id="GO:0003684">
    <property type="term" value="F:damaged DNA binding"/>
    <property type="evidence" value="ECO:0007669"/>
    <property type="project" value="InterPro"/>
</dbReference>
<keyword evidence="3" id="KW-0227">DNA damage</keyword>
<dbReference type="Proteomes" id="UP000229433">
    <property type="component" value="Unassembled WGS sequence"/>
</dbReference>
<dbReference type="Pfam" id="PF01149">
    <property type="entry name" value="Fapy_DNA_glyco"/>
    <property type="match status" value="1"/>
</dbReference>
<protein>
    <submittedName>
        <fullName evidence="11">DNA-formamidopyrimidine glycosylase</fullName>
    </submittedName>
</protein>
<reference evidence="11 12" key="1">
    <citation type="submission" date="2017-08" db="EMBL/GenBank/DDBJ databases">
        <title>The whole genome shortgun sequences of strain Leeuwenhoekiella nanhaiensis G18 from the South China Sea.</title>
        <authorList>
            <person name="Liu Q."/>
        </authorList>
    </citation>
    <scope>NUCLEOTIDE SEQUENCE [LARGE SCALE GENOMIC DNA]</scope>
    <source>
        <strain evidence="11 12">G18</strain>
    </source>
</reference>
<evidence type="ECO:0000256" key="1">
    <source>
        <dbReference type="ARBA" id="ARBA00001668"/>
    </source>
</evidence>
<keyword evidence="5" id="KW-0238">DNA-binding</keyword>
<dbReference type="GO" id="GO:0006284">
    <property type="term" value="P:base-excision repair"/>
    <property type="evidence" value="ECO:0007669"/>
    <property type="project" value="InterPro"/>
</dbReference>
<accession>A0A2G1VSH4</accession>
<evidence type="ECO:0000256" key="8">
    <source>
        <dbReference type="ARBA" id="ARBA00023268"/>
    </source>
</evidence>
<evidence type="ECO:0000256" key="6">
    <source>
        <dbReference type="ARBA" id="ARBA00023204"/>
    </source>
</evidence>
<proteinExistence type="inferred from homology"/>
<keyword evidence="8" id="KW-0511">Multifunctional enzyme</keyword>
<dbReference type="InterPro" id="IPR012319">
    <property type="entry name" value="FPG_cat"/>
</dbReference>
<comment type="caution">
    <text evidence="11">The sequence shown here is derived from an EMBL/GenBank/DDBJ whole genome shotgun (WGS) entry which is preliminary data.</text>
</comment>
<evidence type="ECO:0000259" key="10">
    <source>
        <dbReference type="PROSITE" id="PS51068"/>
    </source>
</evidence>
<dbReference type="GO" id="GO:0008534">
    <property type="term" value="F:oxidized purine nucleobase lesion DNA N-glycosylase activity"/>
    <property type="evidence" value="ECO:0007669"/>
    <property type="project" value="UniProtKB-EC"/>
</dbReference>
<dbReference type="AlphaFoldDB" id="A0A2G1VSH4"/>
<keyword evidence="7" id="KW-0456">Lyase</keyword>
<feature type="domain" description="Formamidopyrimidine-DNA glycosylase catalytic" evidence="10">
    <location>
        <begin position="2"/>
        <end position="114"/>
    </location>
</feature>
<keyword evidence="4" id="KW-0378">Hydrolase</keyword>
<dbReference type="SUPFAM" id="SSF81624">
    <property type="entry name" value="N-terminal domain of MutM-like DNA repair proteins"/>
    <property type="match status" value="1"/>
</dbReference>
<keyword evidence="9" id="KW-0326">Glycosidase</keyword>